<comment type="caution">
    <text evidence="1">The sequence shown here is derived from an EMBL/GenBank/DDBJ whole genome shotgun (WGS) entry which is preliminary data.</text>
</comment>
<organism evidence="1 2">
    <name type="scientific">Sphingomonas swuensis</name>
    <dbReference type="NCBI Taxonomy" id="977800"/>
    <lineage>
        <taxon>Bacteria</taxon>
        <taxon>Pseudomonadati</taxon>
        <taxon>Pseudomonadota</taxon>
        <taxon>Alphaproteobacteria</taxon>
        <taxon>Sphingomonadales</taxon>
        <taxon>Sphingomonadaceae</taxon>
        <taxon>Sphingomonas</taxon>
    </lineage>
</organism>
<dbReference type="EMBL" id="BAABBQ010000001">
    <property type="protein sequence ID" value="GAA4018335.1"/>
    <property type="molecule type" value="Genomic_DNA"/>
</dbReference>
<name>A0ABP7T0A4_9SPHN</name>
<dbReference type="InterPro" id="IPR029465">
    <property type="entry name" value="ATPgrasp_TupA"/>
</dbReference>
<evidence type="ECO:0000313" key="1">
    <source>
        <dbReference type="EMBL" id="GAA4018335.1"/>
    </source>
</evidence>
<keyword evidence="2" id="KW-1185">Reference proteome</keyword>
<dbReference type="Proteomes" id="UP001500235">
    <property type="component" value="Unassembled WGS sequence"/>
</dbReference>
<accession>A0ABP7T0A4</accession>
<gene>
    <name evidence="1" type="ORF">GCM10022280_17270</name>
</gene>
<sequence length="285" mass="32832">MVSFPAPPTAVGSSALRVQLTYWWRHRRLARLSAPRLFTEWVQHRKLNDRDPRLPILADKVLVKDWVAERLGPEWITPTLWAGKVMPTRPDWPLPVIVKSRHGCNQNMVVRSLADHREAVRRARRWAGRPYGAWLDEWLYGEITRGVIVEPFIGTGEALPIDYKIFVFAGVARFVQVHLGRGEQHRWIVFDRAWKRVSLPTDDPDPVMPESLERMLAAAEELGREFPFVRVDFYEIDGAPRFGELTFYPGSGLEPIQPMRLDLLMGLLWTAAAADWLERGMLVHA</sequence>
<evidence type="ECO:0000313" key="2">
    <source>
        <dbReference type="Proteomes" id="UP001500235"/>
    </source>
</evidence>
<dbReference type="SUPFAM" id="SSF56059">
    <property type="entry name" value="Glutathione synthetase ATP-binding domain-like"/>
    <property type="match status" value="1"/>
</dbReference>
<dbReference type="Pfam" id="PF14305">
    <property type="entry name" value="ATPgrasp_TupA"/>
    <property type="match status" value="1"/>
</dbReference>
<proteinExistence type="predicted"/>
<reference evidence="2" key="1">
    <citation type="journal article" date="2019" name="Int. J. Syst. Evol. Microbiol.">
        <title>The Global Catalogue of Microorganisms (GCM) 10K type strain sequencing project: providing services to taxonomists for standard genome sequencing and annotation.</title>
        <authorList>
            <consortium name="The Broad Institute Genomics Platform"/>
            <consortium name="The Broad Institute Genome Sequencing Center for Infectious Disease"/>
            <person name="Wu L."/>
            <person name="Ma J."/>
        </authorList>
    </citation>
    <scope>NUCLEOTIDE SEQUENCE [LARGE SCALE GENOMIC DNA]</scope>
    <source>
        <strain evidence="2">JCM 17563</strain>
    </source>
</reference>
<protein>
    <submittedName>
        <fullName evidence="1">ATP-grasp fold amidoligase family protein</fullName>
    </submittedName>
</protein>